<dbReference type="InterPro" id="IPR035437">
    <property type="entry name" value="SNase_OB-fold_sf"/>
</dbReference>
<name>A4KVP1_SINMM</name>
<reference evidence="4" key="2">
    <citation type="journal article" date="2011" name="J. Biotechnol.">
        <title>The complete genome sequence of the dominant Sinorhizobium meliloti field isolate SM11 extends the S. meliloti pan-genome.</title>
        <authorList>
            <person name="Schneiker-Bekel S."/>
            <person name="Wibberg D."/>
            <person name="Bekel T."/>
            <person name="Blom J."/>
            <person name="Linke B."/>
            <person name="Neuweger H."/>
            <person name="Stiens M."/>
            <person name="Vorholter F.J."/>
            <person name="Weidner S."/>
            <person name="Goesmann A."/>
            <person name="Puhler A."/>
            <person name="Schluter A."/>
        </authorList>
    </citation>
    <scope>NUCLEOTIDE SEQUENCE [LARGE SCALE GENOMIC DNA]</scope>
    <source>
        <strain evidence="4">SM11</strain>
        <plasmid evidence="4">pSmeSM11b</plasmid>
    </source>
</reference>
<dbReference type="Proteomes" id="UP000009045">
    <property type="component" value="Plasmid pSmeSM11b"/>
</dbReference>
<geneLocation type="plasmid" evidence="3 4">
    <name>pSmeSM11b</name>
</geneLocation>
<evidence type="ECO:0000259" key="2">
    <source>
        <dbReference type="PROSITE" id="PS50830"/>
    </source>
</evidence>
<dbReference type="InterPro" id="IPR016071">
    <property type="entry name" value="Staphylococal_nuclease_OB-fold"/>
</dbReference>
<sequence>MRDRGCILIDYDDKALSRKFRLWFPFTVCGAITIATIIASPTNVEAAERVKLSTAIEKCTASVRNTCVVDGDTLWLRGNKIRVADIDTPEISEPKCPSELALGNRATERFIALINEGPFEMQAWPGRGVDRYRRKLRVLVRNGRSLGDLLVSEGLARTWTGRREPWCDR</sequence>
<dbReference type="Pfam" id="PF00565">
    <property type="entry name" value="SNase"/>
    <property type="match status" value="1"/>
</dbReference>
<reference evidence="3 4" key="1">
    <citation type="journal article" date="2007" name="FEMS Microbiol. Lett.">
        <title>Sequence analysis of the 181-kb accessory plasmid pSmeSM11b, isolated from a dominant Sinorhizobium meliloti strain identified during a long-term field release experiment.</title>
        <authorList>
            <person name="Stiens M."/>
            <person name="Schneiker S."/>
            <person name="Puhler A."/>
            <person name="Schluter A."/>
        </authorList>
    </citation>
    <scope>NUCLEOTIDE SEQUENCE [LARGE SCALE GENOMIC DNA]</scope>
    <source>
        <strain evidence="3 4">SM11</strain>
        <plasmid evidence="4">pSmeSM11b</plasmid>
    </source>
</reference>
<accession>A4KVP1</accession>
<keyword evidence="3" id="KW-0614">Plasmid</keyword>
<dbReference type="EMBL" id="EF066650">
    <property type="protein sequence ID" value="ABN47142.1"/>
    <property type="molecule type" value="Genomic_DNA"/>
</dbReference>
<proteinExistence type="predicted"/>
<organism evidence="3 4">
    <name type="scientific">Sinorhizobium meliloti (strain SM11)</name>
    <dbReference type="NCBI Taxonomy" id="707241"/>
    <lineage>
        <taxon>Bacteria</taxon>
        <taxon>Pseudomonadati</taxon>
        <taxon>Pseudomonadota</taxon>
        <taxon>Alphaproteobacteria</taxon>
        <taxon>Hyphomicrobiales</taxon>
        <taxon>Rhizobiaceae</taxon>
        <taxon>Sinorhizobium/Ensifer group</taxon>
        <taxon>Sinorhizobium</taxon>
    </lineage>
</organism>
<feature type="domain" description="TNase-like" evidence="2">
    <location>
        <begin position="68"/>
        <end position="157"/>
    </location>
</feature>
<evidence type="ECO:0000256" key="1">
    <source>
        <dbReference type="SAM" id="Phobius"/>
    </source>
</evidence>
<keyword evidence="1" id="KW-0472">Membrane</keyword>
<keyword evidence="1" id="KW-0812">Transmembrane</keyword>
<evidence type="ECO:0000313" key="3">
    <source>
        <dbReference type="EMBL" id="ABN47142.1"/>
    </source>
</evidence>
<dbReference type="AlphaFoldDB" id="A4KVP1"/>
<protein>
    <recommendedName>
        <fullName evidence="2">TNase-like domain-containing protein</fullName>
    </recommendedName>
</protein>
<keyword evidence="1" id="KW-1133">Transmembrane helix</keyword>
<feature type="transmembrane region" description="Helical" evidence="1">
    <location>
        <begin position="20"/>
        <end position="39"/>
    </location>
</feature>
<dbReference type="PROSITE" id="PS50830">
    <property type="entry name" value="TNASE_3"/>
    <property type="match status" value="1"/>
</dbReference>
<gene>
    <name evidence="3" type="primary">orf136</name>
</gene>
<evidence type="ECO:0000313" key="4">
    <source>
        <dbReference type="Proteomes" id="UP000009045"/>
    </source>
</evidence>
<dbReference type="Gene3D" id="2.40.50.90">
    <property type="match status" value="1"/>
</dbReference>
<dbReference type="SUPFAM" id="SSF50199">
    <property type="entry name" value="Staphylococcal nuclease"/>
    <property type="match status" value="1"/>
</dbReference>